<dbReference type="Gene3D" id="2.115.10.20">
    <property type="entry name" value="Glycosyl hydrolase domain, family 43"/>
    <property type="match status" value="1"/>
</dbReference>
<dbReference type="EMBL" id="BHEO01000002">
    <property type="protein sequence ID" value="GBU03919.1"/>
    <property type="molecule type" value="Genomic_DNA"/>
</dbReference>
<dbReference type="EMBL" id="SLZV01000061">
    <property type="protein sequence ID" value="TCS59625.1"/>
    <property type="molecule type" value="Genomic_DNA"/>
</dbReference>
<accession>A0A4R3J390</accession>
<evidence type="ECO:0000313" key="2">
    <source>
        <dbReference type="EMBL" id="TCS59625.1"/>
    </source>
</evidence>
<dbReference type="InterPro" id="IPR023296">
    <property type="entry name" value="Glyco_hydro_beta-prop_sf"/>
</dbReference>
<gene>
    <name evidence="2" type="ORF">EDD74_1611</name>
    <name evidence="1" type="ORF">FAEUMB_04600</name>
</gene>
<name>A0A4R3J390_9FIRM</name>
<evidence type="ECO:0000313" key="4">
    <source>
        <dbReference type="Proteomes" id="UP000702954"/>
    </source>
</evidence>
<reference evidence="1 4" key="1">
    <citation type="journal article" date="2018" name="Int. J. Syst. Evol. Microbiol.">
        <title>Draft Genome Sequence of Faecalimonas umbilicata JCM 30896T, an Acetate-Producing Bacterium Isolated from Human Feces.</title>
        <authorList>
            <person name="Sakamoto M."/>
            <person name="Ikeyama N."/>
            <person name="Yuki M."/>
            <person name="Ohkuma M."/>
        </authorList>
    </citation>
    <scope>NUCLEOTIDE SEQUENCE [LARGE SCALE GENOMIC DNA]</scope>
    <source>
        <strain evidence="1 4">EGH7</strain>
    </source>
</reference>
<dbReference type="Proteomes" id="UP000294613">
    <property type="component" value="Unassembled WGS sequence"/>
</dbReference>
<dbReference type="SUPFAM" id="SSF75005">
    <property type="entry name" value="Arabinanase/levansucrase/invertase"/>
    <property type="match status" value="1"/>
</dbReference>
<dbReference type="AlphaFoldDB" id="A0A4R3J390"/>
<reference evidence="2 3" key="2">
    <citation type="submission" date="2019-03" db="EMBL/GenBank/DDBJ databases">
        <title>Genomic Encyclopedia of Type Strains, Phase IV (KMG-IV): sequencing the most valuable type-strain genomes for metagenomic binning, comparative biology and taxonomic classification.</title>
        <authorList>
            <person name="Goeker M."/>
        </authorList>
    </citation>
    <scope>NUCLEOTIDE SEQUENCE [LARGE SCALE GENOMIC DNA]</scope>
    <source>
        <strain evidence="2 3">DSM 103426</strain>
    </source>
</reference>
<evidence type="ECO:0000313" key="3">
    <source>
        <dbReference type="Proteomes" id="UP000294613"/>
    </source>
</evidence>
<sequence length="249" mass="28145">MVYSGETSHELSYAVSKSPLGKYKYRGVLVSSADIGMNGNETPVMPYGNVHGGLVQIQEDWYIFYHRQTHAIECSRQGCAEKLIVNADGSFNQAEITSCGLNRGPLPTMGTYNACYCCCLMGSLFSKEKLNVRQHRRENEGYIYEESVGNDETKAIHYLTNLRKDTVVGFKYFDWKDVQRITVKLRGEGTVFVKVCIDSPNGECLGEKEIDLSCSWEDSTIEVKSVEGIHALYFLLYTESCVEFMEFSF</sequence>
<organism evidence="2 3">
    <name type="scientific">Faecalimonas umbilicata</name>
    <dbReference type="NCBI Taxonomy" id="1912855"/>
    <lineage>
        <taxon>Bacteria</taxon>
        <taxon>Bacillati</taxon>
        <taxon>Bacillota</taxon>
        <taxon>Clostridia</taxon>
        <taxon>Lachnospirales</taxon>
        <taxon>Lachnospiraceae</taxon>
        <taxon>Faecalimonas</taxon>
    </lineage>
</organism>
<evidence type="ECO:0008006" key="5">
    <source>
        <dbReference type="Google" id="ProtNLM"/>
    </source>
</evidence>
<protein>
    <recommendedName>
        <fullName evidence="5">Glycosyl hydrolase family 43</fullName>
    </recommendedName>
</protein>
<comment type="caution">
    <text evidence="2">The sequence shown here is derived from an EMBL/GenBank/DDBJ whole genome shotgun (WGS) entry which is preliminary data.</text>
</comment>
<keyword evidence="4" id="KW-1185">Reference proteome</keyword>
<dbReference type="Gene3D" id="2.60.120.260">
    <property type="entry name" value="Galactose-binding domain-like"/>
    <property type="match status" value="1"/>
</dbReference>
<dbReference type="RefSeq" id="WP_116441082.1">
    <property type="nucleotide sequence ID" value="NZ_BHEO01000002.1"/>
</dbReference>
<dbReference type="Proteomes" id="UP000702954">
    <property type="component" value="Unassembled WGS sequence"/>
</dbReference>
<proteinExistence type="predicted"/>
<evidence type="ECO:0000313" key="1">
    <source>
        <dbReference type="EMBL" id="GBU03919.1"/>
    </source>
</evidence>